<dbReference type="SMART" id="SM00091">
    <property type="entry name" value="PAS"/>
    <property type="match status" value="1"/>
</dbReference>
<keyword evidence="3" id="KW-1185">Reference proteome</keyword>
<dbReference type="Proteomes" id="UP000291078">
    <property type="component" value="Unassembled WGS sequence"/>
</dbReference>
<dbReference type="InterPro" id="IPR013656">
    <property type="entry name" value="PAS_4"/>
</dbReference>
<gene>
    <name evidence="2" type="ORF">EV147_2278</name>
</gene>
<dbReference type="NCBIfam" id="TIGR00229">
    <property type="entry name" value="sensory_box"/>
    <property type="match status" value="1"/>
</dbReference>
<evidence type="ECO:0000313" key="3">
    <source>
        <dbReference type="Proteomes" id="UP000291078"/>
    </source>
</evidence>
<dbReference type="SUPFAM" id="SSF46894">
    <property type="entry name" value="C-terminal effector domain of the bipartite response regulators"/>
    <property type="match status" value="1"/>
</dbReference>
<dbReference type="InterPro" id="IPR016032">
    <property type="entry name" value="Sig_transdc_resp-reg_C-effctor"/>
</dbReference>
<evidence type="ECO:0000259" key="1">
    <source>
        <dbReference type="PROSITE" id="PS50112"/>
    </source>
</evidence>
<dbReference type="InterPro" id="IPR036388">
    <property type="entry name" value="WH-like_DNA-bd_sf"/>
</dbReference>
<dbReference type="CDD" id="cd00130">
    <property type="entry name" value="PAS"/>
    <property type="match status" value="1"/>
</dbReference>
<dbReference type="SUPFAM" id="SSF55785">
    <property type="entry name" value="PYP-like sensor domain (PAS domain)"/>
    <property type="match status" value="1"/>
</dbReference>
<dbReference type="GO" id="GO:0003677">
    <property type="term" value="F:DNA binding"/>
    <property type="evidence" value="ECO:0007669"/>
    <property type="project" value="InterPro"/>
</dbReference>
<dbReference type="Gene3D" id="1.10.10.10">
    <property type="entry name" value="Winged helix-like DNA-binding domain superfamily/Winged helix DNA-binding domain"/>
    <property type="match status" value="1"/>
</dbReference>
<reference evidence="2 3" key="1">
    <citation type="journal article" date="2015" name="Stand. Genomic Sci.">
        <title>Genomic Encyclopedia of Bacterial and Archaeal Type Strains, Phase III: the genomes of soil and plant-associated and newly described type strains.</title>
        <authorList>
            <person name="Whitman W.B."/>
            <person name="Woyke T."/>
            <person name="Klenk H.P."/>
            <person name="Zhou Y."/>
            <person name="Lilburn T.G."/>
            <person name="Beck B.J."/>
            <person name="De Vos P."/>
            <person name="Vandamme P."/>
            <person name="Eisen J.A."/>
            <person name="Garrity G."/>
            <person name="Hugenholtz P."/>
            <person name="Kyrpides N.C."/>
        </authorList>
    </citation>
    <scope>NUCLEOTIDE SEQUENCE [LARGE SCALE GENOMIC DNA]</scope>
    <source>
        <strain evidence="2 3">ASC-9842</strain>
    </source>
</reference>
<dbReference type="Gene3D" id="3.30.450.20">
    <property type="entry name" value="PAS domain"/>
    <property type="match status" value="1"/>
</dbReference>
<evidence type="ECO:0000313" key="2">
    <source>
        <dbReference type="EMBL" id="RZT39084.1"/>
    </source>
</evidence>
<dbReference type="InterPro" id="IPR000792">
    <property type="entry name" value="Tscrpt_reg_LuxR_C"/>
</dbReference>
<dbReference type="SMART" id="SM00421">
    <property type="entry name" value="HTH_LUXR"/>
    <property type="match status" value="1"/>
</dbReference>
<accession>A0A4Q7RYY2</accession>
<dbReference type="Pfam" id="PF08448">
    <property type="entry name" value="PAS_4"/>
    <property type="match status" value="1"/>
</dbReference>
<proteinExistence type="predicted"/>
<dbReference type="PROSITE" id="PS50112">
    <property type="entry name" value="PAS"/>
    <property type="match status" value="1"/>
</dbReference>
<comment type="caution">
    <text evidence="2">The sequence shown here is derived from an EMBL/GenBank/DDBJ whole genome shotgun (WGS) entry which is preliminary data.</text>
</comment>
<dbReference type="OrthoDB" id="5571399at2"/>
<protein>
    <submittedName>
        <fullName evidence="2">PAS domain S-box-containing protein</fullName>
    </submittedName>
</protein>
<dbReference type="RefSeq" id="WP_130391290.1">
    <property type="nucleotide sequence ID" value="NZ_SGXM01000002.1"/>
</dbReference>
<feature type="domain" description="PAS" evidence="1">
    <location>
        <begin position="6"/>
        <end position="76"/>
    </location>
</feature>
<dbReference type="InterPro" id="IPR035965">
    <property type="entry name" value="PAS-like_dom_sf"/>
</dbReference>
<dbReference type="AlphaFoldDB" id="A0A4Q7RYY2"/>
<organism evidence="2 3">
    <name type="scientific">Cupriavidus agavae</name>
    <dbReference type="NCBI Taxonomy" id="1001822"/>
    <lineage>
        <taxon>Bacteria</taxon>
        <taxon>Pseudomonadati</taxon>
        <taxon>Pseudomonadota</taxon>
        <taxon>Betaproteobacteria</taxon>
        <taxon>Burkholderiales</taxon>
        <taxon>Burkholderiaceae</taxon>
        <taxon>Cupriavidus</taxon>
    </lineage>
</organism>
<dbReference type="GO" id="GO:0006355">
    <property type="term" value="P:regulation of DNA-templated transcription"/>
    <property type="evidence" value="ECO:0007669"/>
    <property type="project" value="InterPro"/>
</dbReference>
<dbReference type="EMBL" id="SGXM01000002">
    <property type="protein sequence ID" value="RZT39084.1"/>
    <property type="molecule type" value="Genomic_DNA"/>
</dbReference>
<sequence length="201" mass="22186">MQDPPADESLLDIADRSLQSVFLVDATGRIQYVNRHCAATLGYAASDLTGTRILDLVAPDDRERTLREARQVLAGNRREGFENRYQHRSGANVHFRWSARWLETNQLRLGIARDVTASRKTPGSFLLPQAVVAALAAPECEVLFQLLTSASERQIATRTGMTLAEVRTHVGSIYRRLGVSGRLGLFSLCLGSSEWMGSGSR</sequence>
<name>A0A4Q7RYY2_9BURK</name>
<dbReference type="InterPro" id="IPR000014">
    <property type="entry name" value="PAS"/>
</dbReference>